<dbReference type="Pfam" id="PF03869">
    <property type="entry name" value="Arc"/>
    <property type="match status" value="1"/>
</dbReference>
<protein>
    <submittedName>
        <fullName evidence="2">Arc family DNA-binding protein</fullName>
    </submittedName>
</protein>
<dbReference type="Gene3D" id="1.10.1220.10">
    <property type="entry name" value="Met repressor-like"/>
    <property type="match status" value="1"/>
</dbReference>
<dbReference type="InterPro" id="IPR013321">
    <property type="entry name" value="Arc_rbn_hlx_hlx"/>
</dbReference>
<sequence>MHSTLGVRNRYFSDFGYYAAMQDLRRSSITVRLGEELLHALRIEAAKRPQSVNAEIVQRLEESLKKGSLLTDALEEFDRDNAPKDSEERALMKIFRGMTAQEKAVLKALLNGFINARDMV</sequence>
<feature type="domain" description="Arc-like DNA binding" evidence="1">
    <location>
        <begin position="31"/>
        <end position="72"/>
    </location>
</feature>
<name>A0ABX0JTF3_9PROT</name>
<comment type="caution">
    <text evidence="2">The sequence shown here is derived from an EMBL/GenBank/DDBJ whole genome shotgun (WGS) entry which is preliminary data.</text>
</comment>
<gene>
    <name evidence="2" type="ORF">GOB93_14330</name>
</gene>
<evidence type="ECO:0000259" key="1">
    <source>
        <dbReference type="Pfam" id="PF03869"/>
    </source>
</evidence>
<dbReference type="InterPro" id="IPR010985">
    <property type="entry name" value="Ribbon_hlx_hlx"/>
</dbReference>
<dbReference type="InterPro" id="IPR005569">
    <property type="entry name" value="Arc_DNA-bd_dom"/>
</dbReference>
<dbReference type="EMBL" id="WOTB01000020">
    <property type="protein sequence ID" value="NHN85810.1"/>
    <property type="molecule type" value="Genomic_DNA"/>
</dbReference>
<evidence type="ECO:0000313" key="3">
    <source>
        <dbReference type="Proteomes" id="UP000635278"/>
    </source>
</evidence>
<dbReference type="SUPFAM" id="SSF47598">
    <property type="entry name" value="Ribbon-helix-helix"/>
    <property type="match status" value="1"/>
</dbReference>
<evidence type="ECO:0000313" key="2">
    <source>
        <dbReference type="EMBL" id="NHN85810.1"/>
    </source>
</evidence>
<keyword evidence="3" id="KW-1185">Reference proteome</keyword>
<dbReference type="RefSeq" id="WP_173584201.1">
    <property type="nucleotide sequence ID" value="NZ_WOTB01000020.1"/>
</dbReference>
<organism evidence="2 3">
    <name type="scientific">Acetobacter musti</name>
    <dbReference type="NCBI Taxonomy" id="864732"/>
    <lineage>
        <taxon>Bacteria</taxon>
        <taxon>Pseudomonadati</taxon>
        <taxon>Pseudomonadota</taxon>
        <taxon>Alphaproteobacteria</taxon>
        <taxon>Acetobacterales</taxon>
        <taxon>Acetobacteraceae</taxon>
        <taxon>Acetobacter</taxon>
    </lineage>
</organism>
<keyword evidence="2" id="KW-0238">DNA-binding</keyword>
<accession>A0ABX0JTF3</accession>
<dbReference type="GO" id="GO:0003677">
    <property type="term" value="F:DNA binding"/>
    <property type="evidence" value="ECO:0007669"/>
    <property type="project" value="UniProtKB-KW"/>
</dbReference>
<dbReference type="Proteomes" id="UP000635278">
    <property type="component" value="Unassembled WGS sequence"/>
</dbReference>
<reference evidence="2 3" key="1">
    <citation type="journal article" date="2020" name="Int. J. Syst. Evol. Microbiol.">
        <title>Novel acetic acid bacteria from cider fermentations: Acetobacter conturbans sp. nov. and Acetobacter fallax sp. nov.</title>
        <authorList>
            <person name="Sombolestani A.S."/>
            <person name="Cleenwerck I."/>
            <person name="Cnockaert M."/>
            <person name="Borremans W."/>
            <person name="Wieme A.D."/>
            <person name="De Vuyst L."/>
            <person name="Vandamme P."/>
        </authorList>
    </citation>
    <scope>NUCLEOTIDE SEQUENCE [LARGE SCALE GENOMIC DNA]</scope>
    <source>
        <strain evidence="2 3">LMG 30640</strain>
    </source>
</reference>
<proteinExistence type="predicted"/>